<keyword evidence="2" id="KW-1133">Transmembrane helix</keyword>
<comment type="caution">
    <text evidence="3">The sequence shown here is derived from an EMBL/GenBank/DDBJ whole genome shotgun (WGS) entry which is preliminary data.</text>
</comment>
<feature type="region of interest" description="Disordered" evidence="1">
    <location>
        <begin position="1"/>
        <end position="23"/>
    </location>
</feature>
<proteinExistence type="predicted"/>
<keyword evidence="2" id="KW-0472">Membrane</keyword>
<reference evidence="3" key="1">
    <citation type="submission" date="2023-01" db="EMBL/GenBank/DDBJ databases">
        <title>Genome assembly of the deep-sea coral Lophelia pertusa.</title>
        <authorList>
            <person name="Herrera S."/>
            <person name="Cordes E."/>
        </authorList>
    </citation>
    <scope>NUCLEOTIDE SEQUENCE</scope>
    <source>
        <strain evidence="3">USNM1676648</strain>
        <tissue evidence="3">Polyp</tissue>
    </source>
</reference>
<feature type="transmembrane region" description="Helical" evidence="2">
    <location>
        <begin position="59"/>
        <end position="77"/>
    </location>
</feature>
<evidence type="ECO:0000256" key="1">
    <source>
        <dbReference type="SAM" id="MobiDB-lite"/>
    </source>
</evidence>
<name>A0A9W9ZED4_9CNID</name>
<dbReference type="Proteomes" id="UP001163046">
    <property type="component" value="Unassembled WGS sequence"/>
</dbReference>
<sequence>LMSGTDHDDTDDTSTADQHDSMRRKSRIIPSLKYSIQDQVRKVGTLRGLPRLFFLRRAFCFYWCVIISLFIYLKWYYPLYLTSTVNRNTLEDFGRDWCRMRNARIDWARIREPCQGNLVFENNLPGWNIEKQN</sequence>
<protein>
    <submittedName>
        <fullName evidence="3">Uncharacterized protein</fullName>
    </submittedName>
</protein>
<evidence type="ECO:0000313" key="3">
    <source>
        <dbReference type="EMBL" id="KAJ7379986.1"/>
    </source>
</evidence>
<keyword evidence="2" id="KW-0812">Transmembrane</keyword>
<dbReference type="EMBL" id="MU826355">
    <property type="protein sequence ID" value="KAJ7379986.1"/>
    <property type="molecule type" value="Genomic_DNA"/>
</dbReference>
<gene>
    <name evidence="3" type="ORF">OS493_012748</name>
</gene>
<feature type="non-terminal residue" evidence="3">
    <location>
        <position position="1"/>
    </location>
</feature>
<evidence type="ECO:0000256" key="2">
    <source>
        <dbReference type="SAM" id="Phobius"/>
    </source>
</evidence>
<organism evidence="3 4">
    <name type="scientific">Desmophyllum pertusum</name>
    <dbReference type="NCBI Taxonomy" id="174260"/>
    <lineage>
        <taxon>Eukaryota</taxon>
        <taxon>Metazoa</taxon>
        <taxon>Cnidaria</taxon>
        <taxon>Anthozoa</taxon>
        <taxon>Hexacorallia</taxon>
        <taxon>Scleractinia</taxon>
        <taxon>Caryophylliina</taxon>
        <taxon>Caryophylliidae</taxon>
        <taxon>Desmophyllum</taxon>
    </lineage>
</organism>
<keyword evidence="4" id="KW-1185">Reference proteome</keyword>
<accession>A0A9W9ZED4</accession>
<dbReference type="AlphaFoldDB" id="A0A9W9ZED4"/>
<evidence type="ECO:0000313" key="4">
    <source>
        <dbReference type="Proteomes" id="UP001163046"/>
    </source>
</evidence>